<dbReference type="GO" id="GO:0005524">
    <property type="term" value="F:ATP binding"/>
    <property type="evidence" value="ECO:0007669"/>
    <property type="project" value="UniProtKB-UniRule"/>
</dbReference>
<dbReference type="InterPro" id="IPR055237">
    <property type="entry name" value="Cdc6_lid"/>
</dbReference>
<dbReference type="CDD" id="cd00009">
    <property type="entry name" value="AAA"/>
    <property type="match status" value="1"/>
</dbReference>
<dbReference type="Proteomes" id="UP000001901">
    <property type="component" value="Chromosome"/>
</dbReference>
<evidence type="ECO:0000313" key="8">
    <source>
        <dbReference type="Proteomes" id="UP000001901"/>
    </source>
</evidence>
<evidence type="ECO:0000313" key="7">
    <source>
        <dbReference type="EMBL" id="ADB58219.1"/>
    </source>
</evidence>
<dbReference type="Pfam" id="PF22703">
    <property type="entry name" value="Cdc6_lid"/>
    <property type="match status" value="1"/>
</dbReference>
<dbReference type="OrthoDB" id="195574at2157"/>
<dbReference type="NCBIfam" id="TIGR02928">
    <property type="entry name" value="orc1/cdc6 family replication initiation protein"/>
    <property type="match status" value="1"/>
</dbReference>
<comment type="function">
    <text evidence="5">Involved in regulation of DNA replication.</text>
</comment>
<keyword evidence="2 5" id="KW-0235">DNA replication</keyword>
<dbReference type="PaxDb" id="572546-Arcpr_1164"/>
<evidence type="ECO:0000256" key="5">
    <source>
        <dbReference type="HAMAP-Rule" id="MF_01407"/>
    </source>
</evidence>
<dbReference type="Gene3D" id="1.10.8.60">
    <property type="match status" value="1"/>
</dbReference>
<dbReference type="SMART" id="SM00382">
    <property type="entry name" value="AAA"/>
    <property type="match status" value="1"/>
</dbReference>
<dbReference type="InterPro" id="IPR014277">
    <property type="entry name" value="Orc1/Cdc6_arc"/>
</dbReference>
<dbReference type="PANTHER" id="PTHR10763:SF26">
    <property type="entry name" value="CELL DIVISION CONTROL PROTEIN 6 HOMOLOG"/>
    <property type="match status" value="1"/>
</dbReference>
<dbReference type="HOGENOM" id="CLU_025112_3_1_2"/>
<dbReference type="Gene3D" id="3.40.50.300">
    <property type="entry name" value="P-loop containing nucleotide triphosphate hydrolases"/>
    <property type="match status" value="1"/>
</dbReference>
<feature type="domain" description="AAA+ ATPase" evidence="6">
    <location>
        <begin position="48"/>
        <end position="196"/>
    </location>
</feature>
<dbReference type="GO" id="GO:0016887">
    <property type="term" value="F:ATP hydrolysis activity"/>
    <property type="evidence" value="ECO:0007669"/>
    <property type="project" value="InterPro"/>
</dbReference>
<dbReference type="InterPro" id="IPR003593">
    <property type="entry name" value="AAA+_ATPase"/>
</dbReference>
<keyword evidence="4 5" id="KW-0067">ATP-binding</keyword>
<proteinExistence type="inferred from homology"/>
<evidence type="ECO:0000256" key="3">
    <source>
        <dbReference type="ARBA" id="ARBA00022741"/>
    </source>
</evidence>
<dbReference type="KEGG" id="apo:Arcpr_1164"/>
<evidence type="ECO:0000256" key="1">
    <source>
        <dbReference type="ARBA" id="ARBA00006184"/>
    </source>
</evidence>
<organism evidence="7 8">
    <name type="scientific">Archaeoglobus profundus (strain DSM 5631 / JCM 9629 / NBRC 100127 / Av18)</name>
    <dbReference type="NCBI Taxonomy" id="572546"/>
    <lineage>
        <taxon>Archaea</taxon>
        <taxon>Methanobacteriati</taxon>
        <taxon>Methanobacteriota</taxon>
        <taxon>Archaeoglobi</taxon>
        <taxon>Archaeoglobales</taxon>
        <taxon>Archaeoglobaceae</taxon>
        <taxon>Archaeoglobus</taxon>
    </lineage>
</organism>
<feature type="binding site" evidence="5">
    <location>
        <begin position="60"/>
        <end position="64"/>
    </location>
    <ligand>
        <name>ATP</name>
        <dbReference type="ChEBI" id="CHEBI:30616"/>
    </ligand>
</feature>
<evidence type="ECO:0000256" key="4">
    <source>
        <dbReference type="ARBA" id="ARBA00022840"/>
    </source>
</evidence>
<dbReference type="AlphaFoldDB" id="D2RDM5"/>
<evidence type="ECO:0000259" key="6">
    <source>
        <dbReference type="SMART" id="SM00382"/>
    </source>
</evidence>
<comment type="similarity">
    <text evidence="1 5">Belongs to the CDC6/cdc18 family.</text>
</comment>
<dbReference type="InterPro" id="IPR027417">
    <property type="entry name" value="P-loop_NTPase"/>
</dbReference>
<gene>
    <name evidence="7" type="ordered locus">Arcpr_1164</name>
</gene>
<dbReference type="GeneID" id="8739846"/>
<keyword evidence="3 5" id="KW-0547">Nucleotide-binding</keyword>
<dbReference type="SUPFAM" id="SSF52540">
    <property type="entry name" value="P-loop containing nucleoside triphosphate hydrolases"/>
    <property type="match status" value="1"/>
</dbReference>
<sequence>MVTNGGYKKIFKSRLALAHHYVPDRLLYREEEINKLRLYLSFALEGDTPPNVVLFGHTGTGKTAVVKFVLRELRERLETDDVLFGYAVASTSPAKTLADVLTDMGVGVKHYRGQLLWEVLDVFKDATRGRIAVVIIDEIDKLIYAGKSEELLYHLTRTIGVSIVAISNKLFLEGKISDVRVLSSWRPRKILFNPYDAEQLRDILEYRASLGFEEGVLEDDVIPYVSAVTVQNGGDVRFGLDVLLTAGDLAIERGVEKIDVDLAKEAVREVEDKYVLDSINKMTDYEKLLLLVVLVNDFISPSEAYQKCNELIEKKIFEGLEKKAYRTWALYRNKLELMGFVELVKKGQGLGRGWRYFIKFPECYDKYTVLQALIGSLPLVNRDNGDTLIQLARVLPRR</sequence>
<dbReference type="RefSeq" id="WP_012940555.1">
    <property type="nucleotide sequence ID" value="NC_013741.1"/>
</dbReference>
<dbReference type="Pfam" id="PF13401">
    <property type="entry name" value="AAA_22"/>
    <property type="match status" value="1"/>
</dbReference>
<dbReference type="EMBL" id="CP001857">
    <property type="protein sequence ID" value="ADB58219.1"/>
    <property type="molecule type" value="Genomic_DNA"/>
</dbReference>
<dbReference type="GO" id="GO:0006260">
    <property type="term" value="P:DNA replication"/>
    <property type="evidence" value="ECO:0007669"/>
    <property type="project" value="UniProtKB-UniRule"/>
</dbReference>
<accession>D2RDM5</accession>
<name>D2RDM5_ARCPA</name>
<dbReference type="HAMAP" id="MF_01407">
    <property type="entry name" value="ORC1_type_DNA_replic_protein"/>
    <property type="match status" value="1"/>
</dbReference>
<feature type="binding site" evidence="5">
    <location>
        <position position="195"/>
    </location>
    <ligand>
        <name>ATP</name>
        <dbReference type="ChEBI" id="CHEBI:30616"/>
    </ligand>
</feature>
<dbReference type="STRING" id="572546.Arcpr_1164"/>
<dbReference type="InterPro" id="IPR050311">
    <property type="entry name" value="ORC1/CDC6"/>
</dbReference>
<feature type="binding site" evidence="5">
    <location>
        <position position="207"/>
    </location>
    <ligand>
        <name>ATP</name>
        <dbReference type="ChEBI" id="CHEBI:30616"/>
    </ligand>
</feature>
<dbReference type="eggNOG" id="arCOG00467">
    <property type="taxonomic scope" value="Archaea"/>
</dbReference>
<reference evidence="7 8" key="1">
    <citation type="journal article" date="2010" name="Stand. Genomic Sci.">
        <title>Complete genome sequence of Archaeoglobus profundus type strain (AV18).</title>
        <authorList>
            <person name="von Jan M."/>
            <person name="Lapidus A."/>
            <person name="Del Rio T.G."/>
            <person name="Copeland A."/>
            <person name="Tice H."/>
            <person name="Cheng J.F."/>
            <person name="Lucas S."/>
            <person name="Chen F."/>
            <person name="Nolan M."/>
            <person name="Goodwin L."/>
            <person name="Han C."/>
            <person name="Pitluck S."/>
            <person name="Liolios K."/>
            <person name="Ivanova N."/>
            <person name="Mavromatis K."/>
            <person name="Ovchinnikova G."/>
            <person name="Chertkov O."/>
            <person name="Pati A."/>
            <person name="Chen A."/>
            <person name="Palaniappan K."/>
            <person name="Land M."/>
            <person name="Hauser L."/>
            <person name="Chang Y.J."/>
            <person name="Jeffries C.D."/>
            <person name="Saunders E."/>
            <person name="Brettin T."/>
            <person name="Detter J.C."/>
            <person name="Chain P."/>
            <person name="Eichinger K."/>
            <person name="Huber H."/>
            <person name="Spring S."/>
            <person name="Rohde M."/>
            <person name="Goker M."/>
            <person name="Wirth R."/>
            <person name="Woyke T."/>
            <person name="Bristow J."/>
            <person name="Eisen J.A."/>
            <person name="Markowitz V."/>
            <person name="Hugenholtz P."/>
            <person name="Kyrpides N.C."/>
            <person name="Klenk H.P."/>
        </authorList>
    </citation>
    <scope>NUCLEOTIDE SEQUENCE [LARGE SCALE GENOMIC DNA]</scope>
    <source>
        <strain evidence="8">DSM 5631 / JCM 9629 / NBRC 100127 / Av18</strain>
    </source>
</reference>
<dbReference type="PANTHER" id="PTHR10763">
    <property type="entry name" value="CELL DIVISION CONTROL PROTEIN 6-RELATED"/>
    <property type="match status" value="1"/>
</dbReference>
<keyword evidence="8" id="KW-1185">Reference proteome</keyword>
<dbReference type="InterPro" id="IPR049945">
    <property type="entry name" value="AAA_22"/>
</dbReference>
<protein>
    <recommendedName>
        <fullName evidence="5">ORC1-type DNA replication protein</fullName>
    </recommendedName>
</protein>
<evidence type="ECO:0000256" key="2">
    <source>
        <dbReference type="ARBA" id="ARBA00022705"/>
    </source>
</evidence>